<protein>
    <recommendedName>
        <fullName evidence="3">Glycosyltransferase</fullName>
    </recommendedName>
</protein>
<sequence length="358" mass="40421">MRVAVKYGAFDQLPVVDERGGIVGHSAGISLVRRLLRLFPDPILVGSQDRRGHGFTVMPLSFLDARDTLVINMDVIDSVAVWQTLHSSGAEPLLMNFEWKNPSVYHHRVNFAAMGLSYAMFPTFCNSSRTAEEVREVVHRWTVQPLAEKARISWANLGINVERVRPRADPEIPLVLYPAIAMDARKQPRLFTEIVDRVARRTPIKVEARLHESHLVSDIAMSLSTKEYAWVGPLTATREAYWDALARTTAFLATADEESYGLEYVEAMLAGAVGILPDRAWAHALVPADYPFFYRTVEEAEELLLRAVTETDQCRNELDRVVEGGSFVNWIRGAHNDDDFELAIVTTVQEWFPSDRNK</sequence>
<dbReference type="STRING" id="100225.SAMN05421595_3029"/>
<dbReference type="eggNOG" id="ENOG502Z8UC">
    <property type="taxonomic scope" value="Bacteria"/>
</dbReference>
<dbReference type="AlphaFoldDB" id="K6WBF9"/>
<keyword evidence="2" id="KW-1185">Reference proteome</keyword>
<dbReference type="EMBL" id="BAGZ01000020">
    <property type="protein sequence ID" value="GAB79167.1"/>
    <property type="molecule type" value="Genomic_DNA"/>
</dbReference>
<dbReference type="RefSeq" id="WP_006503924.1">
    <property type="nucleotide sequence ID" value="NZ_BAGZ01000020.1"/>
</dbReference>
<evidence type="ECO:0000313" key="1">
    <source>
        <dbReference type="EMBL" id="GAB79167.1"/>
    </source>
</evidence>
<proteinExistence type="predicted"/>
<gene>
    <name evidence="1" type="ORF">AUCHE_20_00390</name>
</gene>
<evidence type="ECO:0000313" key="2">
    <source>
        <dbReference type="Proteomes" id="UP000008495"/>
    </source>
</evidence>
<accession>K6WBF9</accession>
<name>K6WBF9_9MICO</name>
<reference evidence="1 2" key="1">
    <citation type="submission" date="2012-08" db="EMBL/GenBank/DDBJ databases">
        <title>Whole genome shotgun sequence of Austwickia chelonae NBRC 105200.</title>
        <authorList>
            <person name="Yoshida I."/>
            <person name="Hosoyama A."/>
            <person name="Tsuchikane K."/>
            <person name="Katsumata H."/>
            <person name="Ando Y."/>
            <person name="Ohji S."/>
            <person name="Hamada M."/>
            <person name="Tamura T."/>
            <person name="Yamazoe A."/>
            <person name="Yamazaki S."/>
            <person name="Fujita N."/>
        </authorList>
    </citation>
    <scope>NUCLEOTIDE SEQUENCE [LARGE SCALE GENOMIC DNA]</scope>
    <source>
        <strain evidence="1 2">NBRC 105200</strain>
    </source>
</reference>
<dbReference type="SUPFAM" id="SSF53756">
    <property type="entry name" value="UDP-Glycosyltransferase/glycogen phosphorylase"/>
    <property type="match status" value="1"/>
</dbReference>
<dbReference type="Proteomes" id="UP000008495">
    <property type="component" value="Unassembled WGS sequence"/>
</dbReference>
<comment type="caution">
    <text evidence="1">The sequence shown here is derived from an EMBL/GenBank/DDBJ whole genome shotgun (WGS) entry which is preliminary data.</text>
</comment>
<dbReference type="OrthoDB" id="3247161at2"/>
<evidence type="ECO:0008006" key="3">
    <source>
        <dbReference type="Google" id="ProtNLM"/>
    </source>
</evidence>
<organism evidence="1 2">
    <name type="scientific">Austwickia chelonae NBRC 105200</name>
    <dbReference type="NCBI Taxonomy" id="1184607"/>
    <lineage>
        <taxon>Bacteria</taxon>
        <taxon>Bacillati</taxon>
        <taxon>Actinomycetota</taxon>
        <taxon>Actinomycetes</taxon>
        <taxon>Micrococcales</taxon>
        <taxon>Dermatophilaceae</taxon>
        <taxon>Austwickia</taxon>
    </lineage>
</organism>